<proteinExistence type="predicted"/>
<name>A0A1W6MSY6_9HYPH</name>
<dbReference type="KEGG" id="mbry:B1812_06035"/>
<accession>A0A1W6MSY6</accession>
<dbReference type="STRING" id="655015.B1812_06035"/>
<keyword evidence="2" id="KW-1185">Reference proteome</keyword>
<dbReference type="AlphaFoldDB" id="A0A1W6MSY6"/>
<reference evidence="1 2" key="1">
    <citation type="submission" date="2017-02" db="EMBL/GenBank/DDBJ databases">
        <authorList>
            <person name="Peterson S.W."/>
        </authorList>
    </citation>
    <scope>NUCLEOTIDE SEQUENCE [LARGE SCALE GENOMIC DNA]</scope>
    <source>
        <strain evidence="1 2">S285</strain>
    </source>
</reference>
<organism evidence="1 2">
    <name type="scientific">Methylocystis bryophila</name>
    <dbReference type="NCBI Taxonomy" id="655015"/>
    <lineage>
        <taxon>Bacteria</taxon>
        <taxon>Pseudomonadati</taxon>
        <taxon>Pseudomonadota</taxon>
        <taxon>Alphaproteobacteria</taxon>
        <taxon>Hyphomicrobiales</taxon>
        <taxon>Methylocystaceae</taxon>
        <taxon>Methylocystis</taxon>
    </lineage>
</organism>
<evidence type="ECO:0000313" key="1">
    <source>
        <dbReference type="EMBL" id="ARN80704.1"/>
    </source>
</evidence>
<gene>
    <name evidence="1" type="ORF">B1812_06035</name>
</gene>
<dbReference type="Proteomes" id="UP000193978">
    <property type="component" value="Chromosome"/>
</dbReference>
<dbReference type="EMBL" id="CP019948">
    <property type="protein sequence ID" value="ARN80704.1"/>
    <property type="molecule type" value="Genomic_DNA"/>
</dbReference>
<evidence type="ECO:0000313" key="2">
    <source>
        <dbReference type="Proteomes" id="UP000193978"/>
    </source>
</evidence>
<sequence>MLRRDALEERFEKRLRSRPVAYAPEICEEGLVLGAGTILARMKRDASGAPCLAVEEDEDRLLALLAAAQGRPASPALRRHLEGASGYWRRGEKALANIRLAFCRHPPVGRSQGRLSAVSCRRTARRRHVAERFDEGARLRAAASGFRQI</sequence>
<protein>
    <submittedName>
        <fullName evidence="1">Uncharacterized protein</fullName>
    </submittedName>
</protein>